<evidence type="ECO:0000256" key="3">
    <source>
        <dbReference type="ARBA" id="ARBA00022553"/>
    </source>
</evidence>
<dbReference type="Proteomes" id="UP000189956">
    <property type="component" value="Unassembled WGS sequence"/>
</dbReference>
<feature type="modified residue" description="4-aspartylphosphate" evidence="7">
    <location>
        <position position="743"/>
    </location>
</feature>
<dbReference type="SMART" id="SM00448">
    <property type="entry name" value="REC"/>
    <property type="match status" value="1"/>
</dbReference>
<evidence type="ECO:0000313" key="14">
    <source>
        <dbReference type="Proteomes" id="UP000189956"/>
    </source>
</evidence>
<evidence type="ECO:0000256" key="6">
    <source>
        <dbReference type="ARBA" id="ARBA00023163"/>
    </source>
</evidence>
<protein>
    <recommendedName>
        <fullName evidence="2">histidine kinase</fullName>
        <ecNumber evidence="2">2.7.13.3</ecNumber>
    </recommendedName>
</protein>
<dbReference type="PRINTS" id="PR00344">
    <property type="entry name" value="BCTRLSENSOR"/>
</dbReference>
<dbReference type="InterPro" id="IPR011990">
    <property type="entry name" value="TPR-like_helical_dom_sf"/>
</dbReference>
<evidence type="ECO:0000256" key="7">
    <source>
        <dbReference type="PROSITE-ProRule" id="PRU00169"/>
    </source>
</evidence>
<dbReference type="PANTHER" id="PTHR43547:SF2">
    <property type="entry name" value="HYBRID SIGNAL TRANSDUCTION HISTIDINE KINASE C"/>
    <property type="match status" value="1"/>
</dbReference>
<dbReference type="InterPro" id="IPR036097">
    <property type="entry name" value="HisK_dim/P_sf"/>
</dbReference>
<dbReference type="SUPFAM" id="SSF47384">
    <property type="entry name" value="Homodimeric domain of signal transducing histidine kinase"/>
    <property type="match status" value="1"/>
</dbReference>
<dbReference type="InterPro" id="IPR009057">
    <property type="entry name" value="Homeodomain-like_sf"/>
</dbReference>
<dbReference type="CDD" id="cd00082">
    <property type="entry name" value="HisKA"/>
    <property type="match status" value="1"/>
</dbReference>
<name>A0A1T4M251_PORCN</name>
<evidence type="ECO:0000256" key="2">
    <source>
        <dbReference type="ARBA" id="ARBA00012438"/>
    </source>
</evidence>
<feature type="domain" description="HTH araC/xylS-type" evidence="10">
    <location>
        <begin position="844"/>
        <end position="943"/>
    </location>
</feature>
<dbReference type="SUPFAM" id="SSF48452">
    <property type="entry name" value="TPR-like"/>
    <property type="match status" value="1"/>
</dbReference>
<gene>
    <name evidence="13" type="ORF">SAMN02745205_01361</name>
</gene>
<dbReference type="Gene3D" id="1.25.40.10">
    <property type="entry name" value="Tetratricopeptide repeat domain"/>
    <property type="match status" value="1"/>
</dbReference>
<dbReference type="PROSITE" id="PS50110">
    <property type="entry name" value="RESPONSE_REGULATORY"/>
    <property type="match status" value="1"/>
</dbReference>
<dbReference type="EC" id="2.7.13.3" evidence="2"/>
<accession>A0A1T4M251</accession>
<dbReference type="SUPFAM" id="SSF46689">
    <property type="entry name" value="Homeodomain-like"/>
    <property type="match status" value="1"/>
</dbReference>
<dbReference type="Pfam" id="PF02518">
    <property type="entry name" value="HATPase_c"/>
    <property type="match status" value="1"/>
</dbReference>
<evidence type="ECO:0000256" key="5">
    <source>
        <dbReference type="ARBA" id="ARBA00023125"/>
    </source>
</evidence>
<evidence type="ECO:0000256" key="4">
    <source>
        <dbReference type="ARBA" id="ARBA00023015"/>
    </source>
</evidence>
<dbReference type="Pfam" id="PF12833">
    <property type="entry name" value="HTH_18"/>
    <property type="match status" value="1"/>
</dbReference>
<organism evidence="13 14">
    <name type="scientific">Porphyromonas cangingivalis</name>
    <dbReference type="NCBI Taxonomy" id="36874"/>
    <lineage>
        <taxon>Bacteria</taxon>
        <taxon>Pseudomonadati</taxon>
        <taxon>Bacteroidota</taxon>
        <taxon>Bacteroidia</taxon>
        <taxon>Bacteroidales</taxon>
        <taxon>Porphyromonadaceae</taxon>
        <taxon>Porphyromonas</taxon>
    </lineage>
</organism>
<evidence type="ECO:0000313" key="13">
    <source>
        <dbReference type="EMBL" id="SJZ61070.1"/>
    </source>
</evidence>
<keyword evidence="9" id="KW-0812">Transmembrane</keyword>
<dbReference type="SMART" id="SM00387">
    <property type="entry name" value="HATPase_c"/>
    <property type="match status" value="1"/>
</dbReference>
<dbReference type="EMBL" id="FUWL01000010">
    <property type="protein sequence ID" value="SJZ61070.1"/>
    <property type="molecule type" value="Genomic_DNA"/>
</dbReference>
<dbReference type="InterPro" id="IPR003661">
    <property type="entry name" value="HisK_dim/P_dom"/>
</dbReference>
<dbReference type="InterPro" id="IPR001789">
    <property type="entry name" value="Sig_transdc_resp-reg_receiver"/>
</dbReference>
<dbReference type="PANTHER" id="PTHR43547">
    <property type="entry name" value="TWO-COMPONENT HISTIDINE KINASE"/>
    <property type="match status" value="1"/>
</dbReference>
<dbReference type="Gene3D" id="1.10.10.60">
    <property type="entry name" value="Homeodomain-like"/>
    <property type="match status" value="1"/>
</dbReference>
<dbReference type="Pfam" id="PF00072">
    <property type="entry name" value="Response_reg"/>
    <property type="match status" value="1"/>
</dbReference>
<keyword evidence="5" id="KW-0238">DNA-binding</keyword>
<dbReference type="GO" id="GO:0000155">
    <property type="term" value="F:phosphorelay sensor kinase activity"/>
    <property type="evidence" value="ECO:0007669"/>
    <property type="project" value="InterPro"/>
</dbReference>
<dbReference type="GO" id="GO:0043565">
    <property type="term" value="F:sequence-specific DNA binding"/>
    <property type="evidence" value="ECO:0007669"/>
    <property type="project" value="InterPro"/>
</dbReference>
<dbReference type="InterPro" id="IPR004358">
    <property type="entry name" value="Sig_transdc_His_kin-like_C"/>
</dbReference>
<comment type="catalytic activity">
    <reaction evidence="1">
        <text>ATP + protein L-histidine = ADP + protein N-phospho-L-histidine.</text>
        <dbReference type="EC" id="2.7.13.3"/>
    </reaction>
</comment>
<keyword evidence="8" id="KW-0802">TPR repeat</keyword>
<sequence length="947" mass="107043">MNLYLARILSVLGVLFLGFACKELSHRKVESTDINPQIKEITRLKSDGPLLRLITEYQAQGDSVLLFYCYRQLGRIYRESARFSEAIGAHRKSLALSLHNVDTVQIVMAYNDLGTDYRRISAFSEALDHHYRALEYAEKYSDSLSKDGAKNIVVSLNGIGNISLTMGYYEDADRFFRRALEGEKKQESLIGQAINYANIGAVYEAKAVYDSAHLYYQKSLECNQLAKSNLGIALCYNHLGRLFKVEGEYTKAGDMYLKAYELMKDSPDKWHWLESCIGLAEISLFENDFAGYEMYIDNAERVEAEISSPEHRATIYDLKYDAENKRHNYASALNYFKKSTAIRDSILGAKKSDLYMDVRMNYERDRNAHRLKEIELFNAIERAETQRTMYISWTLGLIGFFLAGAAYYAYRQRLRSNAALKQYERARTLFFANITHEFRTPLTVIQGLNKYLSPESKSTSRERTEYVETIDRQCGSLLTLVDQLLDISKLHGNNMSVPPYRHDDIVAYLRAIVEGFRHYGQKNDIDLIFRTDEAEIYMDFIPEYANKIINNLLSNAIKYSDPGSVVQILLQRPGNGSHVLLRVMDKGRGIDEKDLPHIFDIFYRSDSPFKPMGSGVGLALTKNLVEQMAGDIGVESTLGKGSIFTVTLPVFAPDGHVVSAPGTPAESPEVFLPSVSPSASQAIIEPDDVPGERPMILVVEDNADVTLYLRSILSPRYAVITAQDGKMGVDKAERTVPDLIITDLMMPVMDGNELVKAIRANTLTDHIPIIMLTAKSDDEDRKEGFRMGADAYLAKPFDPDELLIRVEKLLESRYLLREKYLKALEKDEGIGLKAEDAESLEFVRKVTNIIHSELSNPDLNVTFLAERMCVSASQLTRKLNTMVGVSTIAYITRIRLSKAKQFLSSGKYNVNEVADMCGFNDSGYFRRLFKKEFGVTPSDYTRISGGV</sequence>
<dbReference type="AlphaFoldDB" id="A0A1T4M251"/>
<dbReference type="InterPro" id="IPR036890">
    <property type="entry name" value="HATPase_C_sf"/>
</dbReference>
<keyword evidence="3 7" id="KW-0597">Phosphoprotein</keyword>
<dbReference type="PROSITE" id="PS00041">
    <property type="entry name" value="HTH_ARAC_FAMILY_1"/>
    <property type="match status" value="1"/>
</dbReference>
<dbReference type="PROSITE" id="PS50109">
    <property type="entry name" value="HIS_KIN"/>
    <property type="match status" value="1"/>
</dbReference>
<feature type="repeat" description="TPR" evidence="8">
    <location>
        <begin position="107"/>
        <end position="140"/>
    </location>
</feature>
<dbReference type="SUPFAM" id="SSF55874">
    <property type="entry name" value="ATPase domain of HSP90 chaperone/DNA topoisomerase II/histidine kinase"/>
    <property type="match status" value="1"/>
</dbReference>
<dbReference type="SUPFAM" id="SSF52172">
    <property type="entry name" value="CheY-like"/>
    <property type="match status" value="1"/>
</dbReference>
<dbReference type="Gene3D" id="1.10.287.130">
    <property type="match status" value="1"/>
</dbReference>
<evidence type="ECO:0000259" key="11">
    <source>
        <dbReference type="PROSITE" id="PS50109"/>
    </source>
</evidence>
<dbReference type="GO" id="GO:0003700">
    <property type="term" value="F:DNA-binding transcription factor activity"/>
    <property type="evidence" value="ECO:0007669"/>
    <property type="project" value="InterPro"/>
</dbReference>
<feature type="repeat" description="TPR" evidence="8">
    <location>
        <begin position="233"/>
        <end position="266"/>
    </location>
</feature>
<feature type="domain" description="Histidine kinase" evidence="11">
    <location>
        <begin position="433"/>
        <end position="652"/>
    </location>
</feature>
<feature type="transmembrane region" description="Helical" evidence="9">
    <location>
        <begin position="390"/>
        <end position="410"/>
    </location>
</feature>
<dbReference type="InterPro" id="IPR018062">
    <property type="entry name" value="HTH_AraC-typ_CS"/>
</dbReference>
<dbReference type="InterPro" id="IPR011006">
    <property type="entry name" value="CheY-like_superfamily"/>
</dbReference>
<evidence type="ECO:0000259" key="12">
    <source>
        <dbReference type="PROSITE" id="PS50110"/>
    </source>
</evidence>
<dbReference type="Gene3D" id="3.30.565.10">
    <property type="entry name" value="Histidine kinase-like ATPase, C-terminal domain"/>
    <property type="match status" value="1"/>
</dbReference>
<dbReference type="PROSITE" id="PS01124">
    <property type="entry name" value="HTH_ARAC_FAMILY_2"/>
    <property type="match status" value="1"/>
</dbReference>
<dbReference type="InterPro" id="IPR019734">
    <property type="entry name" value="TPR_rpt"/>
</dbReference>
<dbReference type="SMART" id="SM00388">
    <property type="entry name" value="HisKA"/>
    <property type="match status" value="1"/>
</dbReference>
<dbReference type="RefSeq" id="WP_078735800.1">
    <property type="nucleotide sequence ID" value="NZ_FUWL01000010.1"/>
</dbReference>
<keyword evidence="9" id="KW-1133">Transmembrane helix</keyword>
<dbReference type="Gene3D" id="3.40.50.2300">
    <property type="match status" value="1"/>
</dbReference>
<dbReference type="InterPro" id="IPR018060">
    <property type="entry name" value="HTH_AraC"/>
</dbReference>
<proteinExistence type="predicted"/>
<dbReference type="Pfam" id="PF13176">
    <property type="entry name" value="TPR_7"/>
    <property type="match status" value="1"/>
</dbReference>
<feature type="domain" description="Response regulatory" evidence="12">
    <location>
        <begin position="695"/>
        <end position="810"/>
    </location>
</feature>
<dbReference type="SMART" id="SM00028">
    <property type="entry name" value="TPR"/>
    <property type="match status" value="6"/>
</dbReference>
<dbReference type="CDD" id="cd00075">
    <property type="entry name" value="HATPase"/>
    <property type="match status" value="1"/>
</dbReference>
<evidence type="ECO:0000256" key="9">
    <source>
        <dbReference type="SAM" id="Phobius"/>
    </source>
</evidence>
<evidence type="ECO:0000256" key="8">
    <source>
        <dbReference type="PROSITE-ProRule" id="PRU00339"/>
    </source>
</evidence>
<evidence type="ECO:0000259" key="10">
    <source>
        <dbReference type="PROSITE" id="PS01124"/>
    </source>
</evidence>
<keyword evidence="4" id="KW-0805">Transcription regulation</keyword>
<dbReference type="SMART" id="SM00342">
    <property type="entry name" value="HTH_ARAC"/>
    <property type="match status" value="1"/>
</dbReference>
<evidence type="ECO:0000256" key="1">
    <source>
        <dbReference type="ARBA" id="ARBA00000085"/>
    </source>
</evidence>
<dbReference type="Pfam" id="PF00512">
    <property type="entry name" value="HisKA"/>
    <property type="match status" value="1"/>
</dbReference>
<keyword evidence="6" id="KW-0804">Transcription</keyword>
<keyword evidence="9" id="KW-0472">Membrane</keyword>
<dbReference type="InterPro" id="IPR005467">
    <property type="entry name" value="His_kinase_dom"/>
</dbReference>
<dbReference type="PROSITE" id="PS50005">
    <property type="entry name" value="TPR"/>
    <property type="match status" value="2"/>
</dbReference>
<dbReference type="PROSITE" id="PS51257">
    <property type="entry name" value="PROKAR_LIPOPROTEIN"/>
    <property type="match status" value="1"/>
</dbReference>
<dbReference type="InterPro" id="IPR003594">
    <property type="entry name" value="HATPase_dom"/>
</dbReference>
<reference evidence="13 14" key="1">
    <citation type="submission" date="2017-02" db="EMBL/GenBank/DDBJ databases">
        <authorList>
            <person name="Peterson S.W."/>
        </authorList>
    </citation>
    <scope>NUCLEOTIDE SEQUENCE [LARGE SCALE GENOMIC DNA]</scope>
    <source>
        <strain evidence="13 14">ATCC 700135</strain>
    </source>
</reference>